<evidence type="ECO:0000256" key="1">
    <source>
        <dbReference type="ARBA" id="ARBA00022723"/>
    </source>
</evidence>
<keyword evidence="1" id="KW-0479">Metal-binding</keyword>
<dbReference type="Gene3D" id="3.10.180.10">
    <property type="entry name" value="2,3-Dihydroxybiphenyl 1,2-Dioxygenase, domain 1"/>
    <property type="match status" value="1"/>
</dbReference>
<gene>
    <name evidence="3" type="ORF">ACFVKH_04830</name>
</gene>
<dbReference type="EMBL" id="JBHZOL010000030">
    <property type="protein sequence ID" value="MFE4105591.1"/>
    <property type="molecule type" value="Genomic_DNA"/>
</dbReference>
<dbReference type="InterPro" id="IPR050383">
    <property type="entry name" value="GlyoxalaseI/FosfomycinResist"/>
</dbReference>
<dbReference type="Proteomes" id="UP001600165">
    <property type="component" value="Unassembled WGS sequence"/>
</dbReference>
<reference evidence="3 4" key="1">
    <citation type="submission" date="2024-10" db="EMBL/GenBank/DDBJ databases">
        <authorList>
            <person name="Ratan Roy A."/>
            <person name="Morales Sandoval P.H."/>
            <person name="De Los Santos Villalobos S."/>
            <person name="Chakraborty S."/>
            <person name="Mukherjee J."/>
        </authorList>
    </citation>
    <scope>NUCLEOTIDE SEQUENCE [LARGE SCALE GENOMIC DNA]</scope>
    <source>
        <strain evidence="3 4">S1</strain>
    </source>
</reference>
<feature type="domain" description="VOC" evidence="2">
    <location>
        <begin position="6"/>
        <end position="121"/>
    </location>
</feature>
<dbReference type="SUPFAM" id="SSF54593">
    <property type="entry name" value="Glyoxalase/Bleomycin resistance protein/Dihydroxybiphenyl dioxygenase"/>
    <property type="match status" value="1"/>
</dbReference>
<protein>
    <submittedName>
        <fullName evidence="3">VOC family protein</fullName>
    </submittedName>
</protein>
<dbReference type="PROSITE" id="PS51819">
    <property type="entry name" value="VOC"/>
    <property type="match status" value="1"/>
</dbReference>
<dbReference type="InterPro" id="IPR018146">
    <property type="entry name" value="Glyoxalase_1_CS"/>
</dbReference>
<organism evidence="3 4">
    <name type="scientific">Almyronema epifaneia S1</name>
    <dbReference type="NCBI Taxonomy" id="2991925"/>
    <lineage>
        <taxon>Bacteria</taxon>
        <taxon>Bacillati</taxon>
        <taxon>Cyanobacteriota</taxon>
        <taxon>Cyanophyceae</taxon>
        <taxon>Nodosilineales</taxon>
        <taxon>Nodosilineaceae</taxon>
        <taxon>Almyronema</taxon>
        <taxon>Almyronema epifaneia</taxon>
    </lineage>
</organism>
<dbReference type="PANTHER" id="PTHR21366:SF22">
    <property type="entry name" value="VOC DOMAIN-CONTAINING PROTEIN"/>
    <property type="match status" value="1"/>
</dbReference>
<dbReference type="InterPro" id="IPR029068">
    <property type="entry name" value="Glyas_Bleomycin-R_OHBP_Dase"/>
</dbReference>
<dbReference type="InterPro" id="IPR004360">
    <property type="entry name" value="Glyas_Fos-R_dOase_dom"/>
</dbReference>
<proteinExistence type="predicted"/>
<dbReference type="RefSeq" id="WP_377962428.1">
    <property type="nucleotide sequence ID" value="NZ_JBHZOL010000030.1"/>
</dbReference>
<evidence type="ECO:0000313" key="4">
    <source>
        <dbReference type="Proteomes" id="UP001600165"/>
    </source>
</evidence>
<comment type="caution">
    <text evidence="3">The sequence shown here is derived from an EMBL/GenBank/DDBJ whole genome shotgun (WGS) entry which is preliminary data.</text>
</comment>
<dbReference type="Pfam" id="PF00903">
    <property type="entry name" value="Glyoxalase"/>
    <property type="match status" value="1"/>
</dbReference>
<dbReference type="PROSITE" id="PS00934">
    <property type="entry name" value="GLYOXALASE_I_1"/>
    <property type="match status" value="1"/>
</dbReference>
<name>A0ABW6IBQ3_9CYAN</name>
<dbReference type="InterPro" id="IPR037523">
    <property type="entry name" value="VOC_core"/>
</dbReference>
<evidence type="ECO:0000313" key="3">
    <source>
        <dbReference type="EMBL" id="MFE4105591.1"/>
    </source>
</evidence>
<accession>A0ABW6IBQ3</accession>
<sequence>MIQVIRPLHVAVLVSDLAKAEAFYGDLLGLPQVERSLNFSGTWYQVGEVQIHLILAETPPSTLVNPQKWGRNPHLVLAIADLQTAQSALNAAGLPYQLSASGRAALFVRDPDGNIVELSQA</sequence>
<keyword evidence="4" id="KW-1185">Reference proteome</keyword>
<evidence type="ECO:0000259" key="2">
    <source>
        <dbReference type="PROSITE" id="PS51819"/>
    </source>
</evidence>
<dbReference type="PANTHER" id="PTHR21366">
    <property type="entry name" value="GLYOXALASE FAMILY PROTEIN"/>
    <property type="match status" value="1"/>
</dbReference>